<dbReference type="Proteomes" id="UP001329825">
    <property type="component" value="Chromosome 4"/>
</dbReference>
<evidence type="ECO:0000256" key="1">
    <source>
        <dbReference type="SAM" id="SignalP"/>
    </source>
</evidence>
<feature type="chain" id="PRO_5045938232" description="Long chronological lifespan protein 2" evidence="1">
    <location>
        <begin position="21"/>
        <end position="88"/>
    </location>
</feature>
<keyword evidence="3" id="KW-1185">Reference proteome</keyword>
<reference evidence="2 3" key="1">
    <citation type="submission" date="2024-01" db="EMBL/GenBank/DDBJ databases">
        <title>Comparative genomics of Cryptococcus and Kwoniella reveals pathogenesis evolution and contrasting modes of karyotype evolution via chromosome fusion or intercentromeric recombination.</title>
        <authorList>
            <person name="Coelho M.A."/>
            <person name="David-Palma M."/>
            <person name="Shea T."/>
            <person name="Bowers K."/>
            <person name="McGinley-Smith S."/>
            <person name="Mohammad A.W."/>
            <person name="Gnirke A."/>
            <person name="Yurkov A.M."/>
            <person name="Nowrousian M."/>
            <person name="Sun S."/>
            <person name="Cuomo C.A."/>
            <person name="Heitman J."/>
        </authorList>
    </citation>
    <scope>NUCLEOTIDE SEQUENCE [LARGE SCALE GENOMIC DNA]</scope>
    <source>
        <strain evidence="2">CBS 11374</strain>
    </source>
</reference>
<dbReference type="GeneID" id="87955570"/>
<dbReference type="EMBL" id="CP141884">
    <property type="protein sequence ID" value="WRT66480.1"/>
    <property type="molecule type" value="Genomic_DNA"/>
</dbReference>
<gene>
    <name evidence="2" type="ORF">IL334_003439</name>
</gene>
<evidence type="ECO:0008006" key="4">
    <source>
        <dbReference type="Google" id="ProtNLM"/>
    </source>
</evidence>
<evidence type="ECO:0000313" key="3">
    <source>
        <dbReference type="Proteomes" id="UP001329825"/>
    </source>
</evidence>
<accession>A0ABZ1CXV7</accession>
<organism evidence="2 3">
    <name type="scientific">Kwoniella shivajii</name>
    <dbReference type="NCBI Taxonomy" id="564305"/>
    <lineage>
        <taxon>Eukaryota</taxon>
        <taxon>Fungi</taxon>
        <taxon>Dikarya</taxon>
        <taxon>Basidiomycota</taxon>
        <taxon>Agaricomycotina</taxon>
        <taxon>Tremellomycetes</taxon>
        <taxon>Tremellales</taxon>
        <taxon>Cryptococcaceae</taxon>
        <taxon>Kwoniella</taxon>
    </lineage>
</organism>
<keyword evidence="1" id="KW-0732">Signal</keyword>
<evidence type="ECO:0000313" key="2">
    <source>
        <dbReference type="EMBL" id="WRT66480.1"/>
    </source>
</evidence>
<feature type="signal peptide" evidence="1">
    <location>
        <begin position="1"/>
        <end position="20"/>
    </location>
</feature>
<sequence>MKFSVLTTLSLLATISSVVALPADRGVSERQVCHCPIDEPDCVCACPDGSQPVCYYVLGERKCLPCPEDTDLDALPGDNKPPSTSTVA</sequence>
<name>A0ABZ1CXV7_9TREE</name>
<protein>
    <recommendedName>
        <fullName evidence="4">Long chronological lifespan protein 2</fullName>
    </recommendedName>
</protein>
<dbReference type="RefSeq" id="XP_062791220.1">
    <property type="nucleotide sequence ID" value="XM_062935169.1"/>
</dbReference>
<proteinExistence type="predicted"/>